<reference evidence="2 3" key="1">
    <citation type="submission" date="2017-05" db="EMBL/GenBank/DDBJ databases">
        <authorList>
            <person name="Varghese N."/>
            <person name="Submissions S."/>
        </authorList>
    </citation>
    <scope>NUCLEOTIDE SEQUENCE [LARGE SCALE GENOMIC DNA]</scope>
    <source>
        <strain evidence="2 3">DSM 21194</strain>
    </source>
</reference>
<evidence type="ECO:0000313" key="2">
    <source>
        <dbReference type="EMBL" id="SMO62121.1"/>
    </source>
</evidence>
<dbReference type="AlphaFoldDB" id="A0A521CTS4"/>
<dbReference type="RefSeq" id="WP_142714301.1">
    <property type="nucleotide sequence ID" value="NZ_FXTH01000007.1"/>
</dbReference>
<accession>A0A521CTS4</accession>
<organism evidence="2 3">
    <name type="scientific">Fodinibius sediminis</name>
    <dbReference type="NCBI Taxonomy" id="1214077"/>
    <lineage>
        <taxon>Bacteria</taxon>
        <taxon>Pseudomonadati</taxon>
        <taxon>Balneolota</taxon>
        <taxon>Balneolia</taxon>
        <taxon>Balneolales</taxon>
        <taxon>Balneolaceae</taxon>
        <taxon>Fodinibius</taxon>
    </lineage>
</organism>
<dbReference type="Proteomes" id="UP000317593">
    <property type="component" value="Unassembled WGS sequence"/>
</dbReference>
<name>A0A521CTS4_9BACT</name>
<evidence type="ECO:0000256" key="1">
    <source>
        <dbReference type="SAM" id="Coils"/>
    </source>
</evidence>
<dbReference type="EMBL" id="FXTH01000007">
    <property type="protein sequence ID" value="SMO62121.1"/>
    <property type="molecule type" value="Genomic_DNA"/>
</dbReference>
<gene>
    <name evidence="2" type="ORF">SAMN06265218_10738</name>
</gene>
<keyword evidence="1" id="KW-0175">Coiled coil</keyword>
<keyword evidence="3" id="KW-1185">Reference proteome</keyword>
<proteinExistence type="predicted"/>
<protein>
    <submittedName>
        <fullName evidence="2">SatD family (SatD)</fullName>
    </submittedName>
</protein>
<sequence>MKRRLVLIADIESSKEIKEEERGALQDNLQQTLDDLNQMEQAPASPYTITLGDEFQAVFEEADGLFVQLFRILSALYPVRVRFSLGIGTIATPLNTTQAIGMDGPAFHEARKGMEQLKESGFLFHLRFEEEQNTVLKLINNSLQLLSHEVETWKKNRLAILHLLKEGHDYKEIASQLSISSPAFYKNKEAGALEVVSELTDNISEFINQQIEA</sequence>
<dbReference type="Pfam" id="PF16264">
    <property type="entry name" value="SatD"/>
    <property type="match status" value="1"/>
</dbReference>
<dbReference type="InterPro" id="IPR032580">
    <property type="entry name" value="SatD"/>
</dbReference>
<feature type="coiled-coil region" evidence="1">
    <location>
        <begin position="8"/>
        <end position="42"/>
    </location>
</feature>
<evidence type="ECO:0000313" key="3">
    <source>
        <dbReference type="Proteomes" id="UP000317593"/>
    </source>
</evidence>
<dbReference type="OrthoDB" id="3197351at2"/>